<feature type="compositionally biased region" description="Polar residues" evidence="8">
    <location>
        <begin position="280"/>
        <end position="290"/>
    </location>
</feature>
<protein>
    <submittedName>
        <fullName evidence="11">BQ5605_C013g07312 protein</fullName>
    </submittedName>
</protein>
<evidence type="ECO:0000313" key="12">
    <source>
        <dbReference type="Proteomes" id="UP000249464"/>
    </source>
</evidence>
<proteinExistence type="inferred from homology"/>
<evidence type="ECO:0000256" key="8">
    <source>
        <dbReference type="SAM" id="MobiDB-lite"/>
    </source>
</evidence>
<feature type="transmembrane region" description="Helical" evidence="9">
    <location>
        <begin position="774"/>
        <end position="796"/>
    </location>
</feature>
<feature type="transmembrane region" description="Helical" evidence="9">
    <location>
        <begin position="802"/>
        <end position="826"/>
    </location>
</feature>
<gene>
    <name evidence="11" type="primary">BQ5605_C013g07312</name>
    <name evidence="11" type="ORF">BQ5605_C013G07312</name>
</gene>
<dbReference type="InterPro" id="IPR013057">
    <property type="entry name" value="AA_transpt_TM"/>
</dbReference>
<feature type="compositionally biased region" description="Basic and acidic residues" evidence="8">
    <location>
        <begin position="322"/>
        <end position="332"/>
    </location>
</feature>
<dbReference type="GO" id="GO:0015179">
    <property type="term" value="F:L-amino acid transmembrane transporter activity"/>
    <property type="evidence" value="ECO:0007669"/>
    <property type="project" value="TreeGrafter"/>
</dbReference>
<dbReference type="GO" id="GO:0005774">
    <property type="term" value="C:vacuolar membrane"/>
    <property type="evidence" value="ECO:0007669"/>
    <property type="project" value="TreeGrafter"/>
</dbReference>
<organism evidence="11 12">
    <name type="scientific">Microbotryum silenes-dioicae</name>
    <dbReference type="NCBI Taxonomy" id="796604"/>
    <lineage>
        <taxon>Eukaryota</taxon>
        <taxon>Fungi</taxon>
        <taxon>Dikarya</taxon>
        <taxon>Basidiomycota</taxon>
        <taxon>Pucciniomycotina</taxon>
        <taxon>Microbotryomycetes</taxon>
        <taxon>Microbotryales</taxon>
        <taxon>Microbotryaceae</taxon>
        <taxon>Microbotryum</taxon>
    </lineage>
</organism>
<reference evidence="11 12" key="1">
    <citation type="submission" date="2016-11" db="EMBL/GenBank/DDBJ databases">
        <authorList>
            <person name="Jaros S."/>
            <person name="Januszkiewicz K."/>
            <person name="Wedrychowicz H."/>
        </authorList>
    </citation>
    <scope>NUCLEOTIDE SEQUENCE [LARGE SCALE GENOMIC DNA]</scope>
</reference>
<evidence type="ECO:0000256" key="4">
    <source>
        <dbReference type="ARBA" id="ARBA00022692"/>
    </source>
</evidence>
<feature type="transmembrane region" description="Helical" evidence="9">
    <location>
        <begin position="629"/>
        <end position="652"/>
    </location>
</feature>
<comment type="similarity">
    <text evidence="2">Belongs to the amino acid/polyamine transporter 2 family.</text>
</comment>
<dbReference type="Pfam" id="PF01490">
    <property type="entry name" value="Aa_trans"/>
    <property type="match status" value="1"/>
</dbReference>
<evidence type="ECO:0000259" key="10">
    <source>
        <dbReference type="Pfam" id="PF01490"/>
    </source>
</evidence>
<feature type="compositionally biased region" description="Low complexity" evidence="8">
    <location>
        <begin position="746"/>
        <end position="763"/>
    </location>
</feature>
<feature type="compositionally biased region" description="Low complexity" evidence="8">
    <location>
        <begin position="304"/>
        <end position="319"/>
    </location>
</feature>
<keyword evidence="6 9" id="KW-1133">Transmembrane helix</keyword>
<feature type="compositionally biased region" description="Basic and acidic residues" evidence="8">
    <location>
        <begin position="217"/>
        <end position="230"/>
    </location>
</feature>
<feature type="domain" description="Amino acid transporter transmembrane" evidence="10">
    <location>
        <begin position="414"/>
        <end position="834"/>
    </location>
</feature>
<feature type="region of interest" description="Disordered" evidence="8">
    <location>
        <begin position="71"/>
        <end position="159"/>
    </location>
</feature>
<dbReference type="PANTHER" id="PTHR22950">
    <property type="entry name" value="AMINO ACID TRANSPORTER"/>
    <property type="match status" value="1"/>
</dbReference>
<evidence type="ECO:0000256" key="2">
    <source>
        <dbReference type="ARBA" id="ARBA00008066"/>
    </source>
</evidence>
<feature type="transmembrane region" description="Helical" evidence="9">
    <location>
        <begin position="443"/>
        <end position="462"/>
    </location>
</feature>
<feature type="compositionally biased region" description="Acidic residues" evidence="8">
    <location>
        <begin position="234"/>
        <end position="245"/>
    </location>
</feature>
<dbReference type="STRING" id="796604.A0A2X0LRF9"/>
<dbReference type="AlphaFoldDB" id="A0A2X0LRF9"/>
<feature type="compositionally biased region" description="Basic and acidic residues" evidence="8">
    <location>
        <begin position="253"/>
        <end position="263"/>
    </location>
</feature>
<feature type="compositionally biased region" description="Low complexity" evidence="8">
    <location>
        <begin position="118"/>
        <end position="143"/>
    </location>
</feature>
<dbReference type="EMBL" id="FQNC01000013">
    <property type="protein sequence ID" value="SGY15276.1"/>
    <property type="molecule type" value="Genomic_DNA"/>
</dbReference>
<feature type="compositionally biased region" description="Polar residues" evidence="8">
    <location>
        <begin position="339"/>
        <end position="356"/>
    </location>
</feature>
<keyword evidence="12" id="KW-1185">Reference proteome</keyword>
<comment type="subcellular location">
    <subcellularLocation>
        <location evidence="1">Membrane</location>
        <topology evidence="1">Multi-pass membrane protein</topology>
    </subcellularLocation>
</comment>
<feature type="transmembrane region" description="Helical" evidence="9">
    <location>
        <begin position="553"/>
        <end position="573"/>
    </location>
</feature>
<dbReference type="Proteomes" id="UP000249464">
    <property type="component" value="Unassembled WGS sequence"/>
</dbReference>
<keyword evidence="4 9" id="KW-0812">Transmembrane</keyword>
<accession>A0A2X0LRF9</accession>
<keyword evidence="5" id="KW-0029">Amino-acid transport</keyword>
<keyword evidence="3" id="KW-0813">Transport</keyword>
<evidence type="ECO:0000256" key="9">
    <source>
        <dbReference type="SAM" id="Phobius"/>
    </source>
</evidence>
<feature type="transmembrane region" description="Helical" evidence="9">
    <location>
        <begin position="879"/>
        <end position="901"/>
    </location>
</feature>
<evidence type="ECO:0000256" key="1">
    <source>
        <dbReference type="ARBA" id="ARBA00004141"/>
    </source>
</evidence>
<feature type="compositionally biased region" description="Gly residues" evidence="8">
    <location>
        <begin position="144"/>
        <end position="159"/>
    </location>
</feature>
<name>A0A2X0LRF9_9BASI</name>
<evidence type="ECO:0000256" key="5">
    <source>
        <dbReference type="ARBA" id="ARBA00022970"/>
    </source>
</evidence>
<keyword evidence="7 9" id="KW-0472">Membrane</keyword>
<feature type="region of interest" description="Disordered" evidence="8">
    <location>
        <begin position="185"/>
        <end position="361"/>
    </location>
</feature>
<feature type="transmembrane region" description="Helical" evidence="9">
    <location>
        <begin position="495"/>
        <end position="515"/>
    </location>
</feature>
<sequence length="907" mass="97218">MFERLFGISMVESLRNYPVGKQASRLGLAVIVKSRGAGGRGWARVGAAIGCGIVAVDVLICAVSVPACASSVPAGPNARSSLAPPDPRLSSLQPSTKTPLGPEDNQYHLRNCHLQPLSSSITPFSPPTTTSRRIPIARPAAGPSAGGGQGGGNQPAGGGTAWASSLDLVFSFSRSAAFFGENLPSGPSFVDSQRYRHPTHARQSVDDADSSVTGGPSDRERDHSEDRDESIATSDDDWSVDDEIDRDLVQSWDGDRLPSRKEQLPSNAVVSPSGKRRTKSTTARLSSNEGSPVPNDRLPYVPPSSLGSSRLGLDSGMSSVAADRDRVVDERSPLIAPTLRNSSTSATFSPANQPSPTRGDRLSPLLAPIYTEPVGKPQLQQQRRTSGKNNAAARRLSLISSEAWSAAIEEQRGESTWGQTLFNTVNVLIGVGLLAEPLAFADAGWAIGTILLLFCALITNYTGKMLAKIMRQDSSLATYADVLIKAYGTRAKNMVYALFILELGALSIALCTLFADSMESLYPAVSSQAYKVIFFFIILPTTFLPLRFLSLTSLLGIISSFTLLLVLVTDGALKKHQPGSLRDPMPTAAGPRWMRLPLSFGLLMSGFAGHAVIPSLYRDMKNPSQFNSVIDIAYIIAFSISMLFGTLGYIMFGNNVSSEVTRDLLATKGNPAVLNKIAVWMVAIHPLLQLNPVVKYAVANAPLVQTFEVMLGIQKTRPMNERRSRPRFRSPHDSGASAILEGSAIMSEDSSSSISGLEGNESSSRTKNQEPFLLRYRAFITRPLLTALIVVLAIVIPDFGRVLSFLGSASAFIICCIGPIGAYLILGRQTPFNKGSTTPNTITPSAMEENVFSSSVSKSRLGGDEASKYPLVVKGFERVLCWSLLIVSACLAITGTVWSVMPLERSD</sequence>
<dbReference type="PANTHER" id="PTHR22950:SF692">
    <property type="entry name" value="TRANSMEMBRANE AMINO ACID TRANSPORTER FAMILY PROTEIN"/>
    <property type="match status" value="1"/>
</dbReference>
<evidence type="ECO:0000256" key="6">
    <source>
        <dbReference type="ARBA" id="ARBA00022989"/>
    </source>
</evidence>
<evidence type="ECO:0000313" key="11">
    <source>
        <dbReference type="EMBL" id="SGY15276.1"/>
    </source>
</evidence>
<evidence type="ECO:0000256" key="3">
    <source>
        <dbReference type="ARBA" id="ARBA00022448"/>
    </source>
</evidence>
<evidence type="ECO:0000256" key="7">
    <source>
        <dbReference type="ARBA" id="ARBA00023136"/>
    </source>
</evidence>
<feature type="transmembrane region" description="Helical" evidence="9">
    <location>
        <begin position="593"/>
        <end position="617"/>
    </location>
</feature>
<feature type="region of interest" description="Disordered" evidence="8">
    <location>
        <begin position="746"/>
        <end position="765"/>
    </location>
</feature>